<accession>A0A1B6M4K3</accession>
<dbReference type="InterPro" id="IPR002110">
    <property type="entry name" value="Ankyrin_rpt"/>
</dbReference>
<feature type="domain" description="SAM" evidence="4">
    <location>
        <begin position="100"/>
        <end position="163"/>
    </location>
</feature>
<protein>
    <recommendedName>
        <fullName evidence="4">SAM domain-containing protein</fullName>
    </recommendedName>
</protein>
<dbReference type="AlphaFoldDB" id="A0A1B6M4K3"/>
<evidence type="ECO:0000313" key="5">
    <source>
        <dbReference type="EMBL" id="JAT30838.1"/>
    </source>
</evidence>
<dbReference type="PROSITE" id="PS50088">
    <property type="entry name" value="ANK_REPEAT"/>
    <property type="match status" value="2"/>
</dbReference>
<feature type="repeat" description="ANK" evidence="3">
    <location>
        <begin position="10"/>
        <end position="42"/>
    </location>
</feature>
<keyword evidence="1" id="KW-0677">Repeat</keyword>
<dbReference type="SUPFAM" id="SSF47769">
    <property type="entry name" value="SAM/Pointed domain"/>
    <property type="match status" value="1"/>
</dbReference>
<evidence type="ECO:0000259" key="4">
    <source>
        <dbReference type="PROSITE" id="PS50105"/>
    </source>
</evidence>
<dbReference type="SMART" id="SM00454">
    <property type="entry name" value="SAM"/>
    <property type="match status" value="1"/>
</dbReference>
<dbReference type="Pfam" id="PF12796">
    <property type="entry name" value="Ank_2"/>
    <property type="match status" value="1"/>
</dbReference>
<evidence type="ECO:0000256" key="1">
    <source>
        <dbReference type="ARBA" id="ARBA00022737"/>
    </source>
</evidence>
<dbReference type="Gene3D" id="1.10.150.50">
    <property type="entry name" value="Transcription Factor, Ets-1"/>
    <property type="match status" value="1"/>
</dbReference>
<gene>
    <name evidence="5" type="ORF">g.30815</name>
</gene>
<sequence length="170" mass="18729">MLRDPLLAASWRTALYSAVEFGHLEIVSYLLAEGADSNVRCQGMTPLMVAATQGQHSLAEVLVAHGGERRARTPQGFTASQLAARCGHSELAHLLDPPAQDFADLKAFLESISLEKYWPIFEKQNVDLKSFLNFTEDDLKSIGIKLLGPRRKMAIAISTYTKNSILISNI</sequence>
<dbReference type="PROSITE" id="PS50297">
    <property type="entry name" value="ANK_REP_REGION"/>
    <property type="match status" value="2"/>
</dbReference>
<dbReference type="PANTHER" id="PTHR24173">
    <property type="entry name" value="ANKYRIN REPEAT CONTAINING"/>
    <property type="match status" value="1"/>
</dbReference>
<dbReference type="InterPro" id="IPR013761">
    <property type="entry name" value="SAM/pointed_sf"/>
</dbReference>
<dbReference type="InterPro" id="IPR001660">
    <property type="entry name" value="SAM"/>
</dbReference>
<evidence type="ECO:0000256" key="2">
    <source>
        <dbReference type="ARBA" id="ARBA00023043"/>
    </source>
</evidence>
<dbReference type="Pfam" id="PF00536">
    <property type="entry name" value="SAM_1"/>
    <property type="match status" value="1"/>
</dbReference>
<feature type="repeat" description="ANK" evidence="3">
    <location>
        <begin position="42"/>
        <end position="74"/>
    </location>
</feature>
<dbReference type="InterPro" id="IPR036770">
    <property type="entry name" value="Ankyrin_rpt-contain_sf"/>
</dbReference>
<dbReference type="Gene3D" id="1.25.40.20">
    <property type="entry name" value="Ankyrin repeat-containing domain"/>
    <property type="match status" value="2"/>
</dbReference>
<keyword evidence="2 3" id="KW-0040">ANK repeat</keyword>
<proteinExistence type="predicted"/>
<dbReference type="EMBL" id="GEBQ01009139">
    <property type="protein sequence ID" value="JAT30838.1"/>
    <property type="molecule type" value="Transcribed_RNA"/>
</dbReference>
<dbReference type="SMART" id="SM00248">
    <property type="entry name" value="ANK"/>
    <property type="match status" value="3"/>
</dbReference>
<evidence type="ECO:0000256" key="3">
    <source>
        <dbReference type="PROSITE-ProRule" id="PRU00023"/>
    </source>
</evidence>
<dbReference type="PANTHER" id="PTHR24173:SF74">
    <property type="entry name" value="ANKYRIN REPEAT DOMAIN-CONTAINING PROTEIN 16"/>
    <property type="match status" value="1"/>
</dbReference>
<organism evidence="5">
    <name type="scientific">Graphocephala atropunctata</name>
    <dbReference type="NCBI Taxonomy" id="36148"/>
    <lineage>
        <taxon>Eukaryota</taxon>
        <taxon>Metazoa</taxon>
        <taxon>Ecdysozoa</taxon>
        <taxon>Arthropoda</taxon>
        <taxon>Hexapoda</taxon>
        <taxon>Insecta</taxon>
        <taxon>Pterygota</taxon>
        <taxon>Neoptera</taxon>
        <taxon>Paraneoptera</taxon>
        <taxon>Hemiptera</taxon>
        <taxon>Auchenorrhyncha</taxon>
        <taxon>Membracoidea</taxon>
        <taxon>Cicadellidae</taxon>
        <taxon>Cicadellinae</taxon>
        <taxon>Cicadellini</taxon>
        <taxon>Graphocephala</taxon>
    </lineage>
</organism>
<name>A0A1B6M4K3_9HEMI</name>
<dbReference type="SUPFAM" id="SSF48403">
    <property type="entry name" value="Ankyrin repeat"/>
    <property type="match status" value="1"/>
</dbReference>
<dbReference type="PROSITE" id="PS50105">
    <property type="entry name" value="SAM_DOMAIN"/>
    <property type="match status" value="1"/>
</dbReference>
<reference evidence="5" key="1">
    <citation type="submission" date="2015-11" db="EMBL/GenBank/DDBJ databases">
        <title>De novo transcriptome assembly of four potential Pierce s Disease insect vectors from Arizona vineyards.</title>
        <authorList>
            <person name="Tassone E.E."/>
        </authorList>
    </citation>
    <scope>NUCLEOTIDE SEQUENCE</scope>
</reference>